<protein>
    <submittedName>
        <fullName evidence="1">6567_t:CDS:1</fullName>
    </submittedName>
</protein>
<dbReference type="EMBL" id="CAMKVN010020040">
    <property type="protein sequence ID" value="CAI2199009.1"/>
    <property type="molecule type" value="Genomic_DNA"/>
</dbReference>
<comment type="caution">
    <text evidence="1">The sequence shown here is derived from an EMBL/GenBank/DDBJ whole genome shotgun (WGS) entry which is preliminary data.</text>
</comment>
<sequence length="56" mass="6757">EYRIMVKANSKPVFVVESMYEMLCRTHAEMNQHAGQKQLWLSMKENWGWLKQDIIE</sequence>
<feature type="non-terminal residue" evidence="1">
    <location>
        <position position="56"/>
    </location>
</feature>
<dbReference type="Proteomes" id="UP001153678">
    <property type="component" value="Unassembled WGS sequence"/>
</dbReference>
<proteinExistence type="predicted"/>
<evidence type="ECO:0000313" key="1">
    <source>
        <dbReference type="EMBL" id="CAI2199009.1"/>
    </source>
</evidence>
<organism evidence="1 2">
    <name type="scientific">Funneliformis geosporum</name>
    <dbReference type="NCBI Taxonomy" id="1117311"/>
    <lineage>
        <taxon>Eukaryota</taxon>
        <taxon>Fungi</taxon>
        <taxon>Fungi incertae sedis</taxon>
        <taxon>Mucoromycota</taxon>
        <taxon>Glomeromycotina</taxon>
        <taxon>Glomeromycetes</taxon>
        <taxon>Glomerales</taxon>
        <taxon>Glomeraceae</taxon>
        <taxon>Funneliformis</taxon>
    </lineage>
</organism>
<name>A0A9W4X047_9GLOM</name>
<evidence type="ECO:0000313" key="2">
    <source>
        <dbReference type="Proteomes" id="UP001153678"/>
    </source>
</evidence>
<keyword evidence="2" id="KW-1185">Reference proteome</keyword>
<reference evidence="1" key="1">
    <citation type="submission" date="2022-08" db="EMBL/GenBank/DDBJ databases">
        <authorList>
            <person name="Kallberg Y."/>
            <person name="Tangrot J."/>
            <person name="Rosling A."/>
        </authorList>
    </citation>
    <scope>NUCLEOTIDE SEQUENCE</scope>
    <source>
        <strain evidence="1">Wild A</strain>
    </source>
</reference>
<feature type="non-terminal residue" evidence="1">
    <location>
        <position position="1"/>
    </location>
</feature>
<accession>A0A9W4X047</accession>
<dbReference type="AlphaFoldDB" id="A0A9W4X047"/>
<dbReference type="OrthoDB" id="2499658at2759"/>
<gene>
    <name evidence="1" type="ORF">FWILDA_LOCUS18858</name>
</gene>